<evidence type="ECO:0000256" key="3">
    <source>
        <dbReference type="ARBA" id="ARBA00022553"/>
    </source>
</evidence>
<accession>I0L106</accession>
<sequence length="378" mass="39057">MGGDEHDGRPGPRRFRWLTDLMWTVVAAAVLVAGTIGAARGQGTADAALDLWGISLVSAAALATVGLRRAPVWALAGAMVSVSAYLLAGYPYGPVQLCMVVAMFEVARRRPLRLSAAACGIAALTASATVLLRSMPHLHQPVVLAMGWTGWVVLPWSLGALVHLTTVARERARRDLVARAAAAERVRLAGEVHDVAGHGFALIAMHAGIALLVLDERPDQARASLEAIKATSGVSLAGLRGMLDAFHPRDGEAGLAGVGALVDEIRAAGLPVEVTMTEVALADEVDAVAYRVVQESLTNVLRHAGPTTADVQVMPADDDVLVQVGDRGRGAADGAATGGRGLSGLRRRVEAVGGRFTAGPRTGGGFQVTAWLPVGSAG</sequence>
<dbReference type="Pfam" id="PF02518">
    <property type="entry name" value="HATPase_c"/>
    <property type="match status" value="1"/>
</dbReference>
<evidence type="ECO:0000259" key="10">
    <source>
        <dbReference type="Pfam" id="PF02518"/>
    </source>
</evidence>
<keyword evidence="4" id="KW-0808">Transferase</keyword>
<dbReference type="InterPro" id="IPR050482">
    <property type="entry name" value="Sensor_HK_TwoCompSys"/>
</dbReference>
<evidence type="ECO:0000313" key="13">
    <source>
        <dbReference type="Proteomes" id="UP000003448"/>
    </source>
</evidence>
<dbReference type="CDD" id="cd16917">
    <property type="entry name" value="HATPase_UhpB-NarQ-NarX-like"/>
    <property type="match status" value="1"/>
</dbReference>
<dbReference type="Proteomes" id="UP000003448">
    <property type="component" value="Unassembled WGS sequence"/>
</dbReference>
<dbReference type="Gene3D" id="1.20.5.1930">
    <property type="match status" value="1"/>
</dbReference>
<evidence type="ECO:0000256" key="8">
    <source>
        <dbReference type="ARBA" id="ARBA00023012"/>
    </source>
</evidence>
<name>I0L106_9ACTN</name>
<feature type="domain" description="Histidine kinase/HSP90-like ATPase" evidence="10">
    <location>
        <begin position="289"/>
        <end position="374"/>
    </location>
</feature>
<evidence type="ECO:0000256" key="4">
    <source>
        <dbReference type="ARBA" id="ARBA00022679"/>
    </source>
</evidence>
<keyword evidence="9" id="KW-0472">Membrane</keyword>
<dbReference type="EMBL" id="CAIE01000018">
    <property type="protein sequence ID" value="CCH17503.1"/>
    <property type="molecule type" value="Genomic_DNA"/>
</dbReference>
<dbReference type="SUPFAM" id="SSF55874">
    <property type="entry name" value="ATPase domain of HSP90 chaperone/DNA topoisomerase II/histidine kinase"/>
    <property type="match status" value="1"/>
</dbReference>
<evidence type="ECO:0000256" key="7">
    <source>
        <dbReference type="ARBA" id="ARBA00022840"/>
    </source>
</evidence>
<dbReference type="InterPro" id="IPR036890">
    <property type="entry name" value="HATPase_C_sf"/>
</dbReference>
<organism evidence="12 13">
    <name type="scientific">Micromonospora lupini str. Lupac 08</name>
    <dbReference type="NCBI Taxonomy" id="1150864"/>
    <lineage>
        <taxon>Bacteria</taxon>
        <taxon>Bacillati</taxon>
        <taxon>Actinomycetota</taxon>
        <taxon>Actinomycetes</taxon>
        <taxon>Micromonosporales</taxon>
        <taxon>Micromonosporaceae</taxon>
        <taxon>Micromonospora</taxon>
    </lineage>
</organism>
<dbReference type="GO" id="GO:0000155">
    <property type="term" value="F:phosphorelay sensor kinase activity"/>
    <property type="evidence" value="ECO:0007669"/>
    <property type="project" value="InterPro"/>
</dbReference>
<evidence type="ECO:0000259" key="11">
    <source>
        <dbReference type="Pfam" id="PF07730"/>
    </source>
</evidence>
<evidence type="ECO:0000256" key="6">
    <source>
        <dbReference type="ARBA" id="ARBA00022777"/>
    </source>
</evidence>
<gene>
    <name evidence="12" type="ORF">MILUP08_42424</name>
</gene>
<dbReference type="eggNOG" id="COG4585">
    <property type="taxonomic scope" value="Bacteria"/>
</dbReference>
<dbReference type="AlphaFoldDB" id="I0L106"/>
<dbReference type="Pfam" id="PF07730">
    <property type="entry name" value="HisKA_3"/>
    <property type="match status" value="1"/>
</dbReference>
<dbReference type="EC" id="2.7.13.3" evidence="2"/>
<dbReference type="GO" id="GO:0005524">
    <property type="term" value="F:ATP binding"/>
    <property type="evidence" value="ECO:0007669"/>
    <property type="project" value="UniProtKB-KW"/>
</dbReference>
<evidence type="ECO:0000256" key="2">
    <source>
        <dbReference type="ARBA" id="ARBA00012438"/>
    </source>
</evidence>
<protein>
    <recommendedName>
        <fullName evidence="2">histidine kinase</fullName>
        <ecNumber evidence="2">2.7.13.3</ecNumber>
    </recommendedName>
</protein>
<reference evidence="13" key="1">
    <citation type="journal article" date="2012" name="J. Bacteriol.">
        <title>Genome Sequence of Micromonospora lupini Lupac 08, Isolated from Root Nodules of Lupinus angustifolius.</title>
        <authorList>
            <person name="Alonso-Vega P."/>
            <person name="Normand P."/>
            <person name="Bacigalupe R."/>
            <person name="Pujic P."/>
            <person name="Lajus A."/>
            <person name="Vallenet D."/>
            <person name="Carro L."/>
            <person name="Coll P."/>
            <person name="Trujillo M.E."/>
        </authorList>
    </citation>
    <scope>NUCLEOTIDE SEQUENCE [LARGE SCALE GENOMIC DNA]</scope>
    <source>
        <strain evidence="13">Lupac 08</strain>
    </source>
</reference>
<keyword evidence="13" id="KW-1185">Reference proteome</keyword>
<keyword evidence="7" id="KW-0067">ATP-binding</keyword>
<keyword evidence="9" id="KW-1133">Transmembrane helix</keyword>
<feature type="transmembrane region" description="Helical" evidence="9">
    <location>
        <begin position="112"/>
        <end position="132"/>
    </location>
</feature>
<keyword evidence="5" id="KW-0547">Nucleotide-binding</keyword>
<comment type="caution">
    <text evidence="12">The sequence shown here is derived from an EMBL/GenBank/DDBJ whole genome shotgun (WGS) entry which is preliminary data.</text>
</comment>
<evidence type="ECO:0000256" key="9">
    <source>
        <dbReference type="SAM" id="Phobius"/>
    </source>
</evidence>
<keyword evidence="9" id="KW-0812">Transmembrane</keyword>
<feature type="transmembrane region" description="Helical" evidence="9">
    <location>
        <begin position="21"/>
        <end position="41"/>
    </location>
</feature>
<keyword evidence="3" id="KW-0597">Phosphoprotein</keyword>
<proteinExistence type="predicted"/>
<dbReference type="STRING" id="1150864.MILUP08_42424"/>
<dbReference type="PANTHER" id="PTHR24421:SF10">
    <property type="entry name" value="NITRATE_NITRITE SENSOR PROTEIN NARQ"/>
    <property type="match status" value="1"/>
</dbReference>
<dbReference type="InterPro" id="IPR011712">
    <property type="entry name" value="Sig_transdc_His_kin_sub3_dim/P"/>
</dbReference>
<keyword evidence="6 12" id="KW-0418">Kinase</keyword>
<evidence type="ECO:0000313" key="12">
    <source>
        <dbReference type="EMBL" id="CCH17503.1"/>
    </source>
</evidence>
<feature type="domain" description="Signal transduction histidine kinase subgroup 3 dimerisation and phosphoacceptor" evidence="11">
    <location>
        <begin position="184"/>
        <end position="250"/>
    </location>
</feature>
<dbReference type="Gene3D" id="3.30.565.10">
    <property type="entry name" value="Histidine kinase-like ATPase, C-terminal domain"/>
    <property type="match status" value="1"/>
</dbReference>
<dbReference type="PANTHER" id="PTHR24421">
    <property type="entry name" value="NITRATE/NITRITE SENSOR PROTEIN NARX-RELATED"/>
    <property type="match status" value="1"/>
</dbReference>
<dbReference type="GO" id="GO:0046983">
    <property type="term" value="F:protein dimerization activity"/>
    <property type="evidence" value="ECO:0007669"/>
    <property type="project" value="InterPro"/>
</dbReference>
<evidence type="ECO:0000256" key="5">
    <source>
        <dbReference type="ARBA" id="ARBA00022741"/>
    </source>
</evidence>
<dbReference type="GO" id="GO:0016020">
    <property type="term" value="C:membrane"/>
    <property type="evidence" value="ECO:0007669"/>
    <property type="project" value="InterPro"/>
</dbReference>
<dbReference type="InterPro" id="IPR003594">
    <property type="entry name" value="HATPase_dom"/>
</dbReference>
<feature type="transmembrane region" description="Helical" evidence="9">
    <location>
        <begin position="72"/>
        <end position="92"/>
    </location>
</feature>
<keyword evidence="8" id="KW-0902">Two-component regulatory system</keyword>
<evidence type="ECO:0000256" key="1">
    <source>
        <dbReference type="ARBA" id="ARBA00000085"/>
    </source>
</evidence>
<comment type="catalytic activity">
    <reaction evidence="1">
        <text>ATP + protein L-histidine = ADP + protein N-phospho-L-histidine.</text>
        <dbReference type="EC" id="2.7.13.3"/>
    </reaction>
</comment>
<feature type="transmembrane region" description="Helical" evidence="9">
    <location>
        <begin position="144"/>
        <end position="164"/>
    </location>
</feature>